<dbReference type="InterPro" id="IPR011254">
    <property type="entry name" value="Prismane-like_sf"/>
</dbReference>
<evidence type="ECO:0000256" key="2">
    <source>
        <dbReference type="ARBA" id="ARBA00010899"/>
    </source>
</evidence>
<dbReference type="FunFam" id="1.25.40.530:FF:000005">
    <property type="entry name" value="Kinesin-like calmodulin-binding protein (ZWICHEL)"/>
    <property type="match status" value="1"/>
</dbReference>
<dbReference type="CDD" id="cd14473">
    <property type="entry name" value="FERM_B-lobe"/>
    <property type="match status" value="1"/>
</dbReference>
<evidence type="ECO:0000259" key="15">
    <source>
        <dbReference type="PROSITE" id="PS50067"/>
    </source>
</evidence>
<proteinExistence type="inferred from homology"/>
<evidence type="ECO:0000256" key="3">
    <source>
        <dbReference type="ARBA" id="ARBA00022490"/>
    </source>
</evidence>
<evidence type="ECO:0000256" key="6">
    <source>
        <dbReference type="ARBA" id="ARBA00022860"/>
    </source>
</evidence>
<evidence type="ECO:0000256" key="1">
    <source>
        <dbReference type="ARBA" id="ARBA00004245"/>
    </source>
</evidence>
<dbReference type="InterPro" id="IPR027640">
    <property type="entry name" value="Kinesin-like_fam"/>
</dbReference>
<dbReference type="InterPro" id="IPR019748">
    <property type="entry name" value="FERM_central"/>
</dbReference>
<keyword evidence="6" id="KW-0112">Calmodulin-binding</keyword>
<dbReference type="PROSITE" id="PS50067">
    <property type="entry name" value="KINESIN_MOTOR_2"/>
    <property type="match status" value="1"/>
</dbReference>
<dbReference type="SMART" id="SM00139">
    <property type="entry name" value="MyTH4"/>
    <property type="match status" value="1"/>
</dbReference>
<evidence type="ECO:0000313" key="18">
    <source>
        <dbReference type="Proteomes" id="UP001189624"/>
    </source>
</evidence>
<evidence type="ECO:0000256" key="12">
    <source>
        <dbReference type="SAM" id="Coils"/>
    </source>
</evidence>
<name>A0AA86S7Q1_9FABA</name>
<dbReference type="InterPro" id="IPR002404">
    <property type="entry name" value="IRS_PTB"/>
</dbReference>
<dbReference type="FunFam" id="3.40.850.10:FF:000041">
    <property type="entry name" value="Kinesin-like calmodulin-binding protein"/>
    <property type="match status" value="1"/>
</dbReference>
<dbReference type="Gene3D" id="1.20.80.10">
    <property type="match status" value="1"/>
</dbReference>
<dbReference type="InterPro" id="IPR000857">
    <property type="entry name" value="MyTH4_dom"/>
</dbReference>
<dbReference type="InterPro" id="IPR014352">
    <property type="entry name" value="FERM/acyl-CoA-bd_prot_sf"/>
</dbReference>
<evidence type="ECO:0000256" key="10">
    <source>
        <dbReference type="ARBA" id="ARBA00075899"/>
    </source>
</evidence>
<feature type="coiled-coil region" evidence="12">
    <location>
        <begin position="667"/>
        <end position="719"/>
    </location>
</feature>
<evidence type="ECO:0000313" key="17">
    <source>
        <dbReference type="EMBL" id="CAJ1930750.1"/>
    </source>
</evidence>
<dbReference type="InterPro" id="IPR000299">
    <property type="entry name" value="FERM_domain"/>
</dbReference>
<feature type="domain" description="MyTH4" evidence="16">
    <location>
        <begin position="174"/>
        <end position="334"/>
    </location>
</feature>
<dbReference type="Gene3D" id="3.40.850.10">
    <property type="entry name" value="Kinesin motor domain"/>
    <property type="match status" value="1"/>
</dbReference>
<dbReference type="InterPro" id="IPR027417">
    <property type="entry name" value="P-loop_NTPase"/>
</dbReference>
<evidence type="ECO:0000256" key="8">
    <source>
        <dbReference type="ARBA" id="ARBA00023175"/>
    </source>
</evidence>
<dbReference type="InterPro" id="IPR011993">
    <property type="entry name" value="PH-like_dom_sf"/>
</dbReference>
<dbReference type="FunFam" id="2.30.29.30:FF:000131">
    <property type="entry name" value="Kinesin-like calmodulin-binding protein (ZWICHEL)"/>
    <property type="match status" value="1"/>
</dbReference>
<dbReference type="SUPFAM" id="SSF56821">
    <property type="entry name" value="Prismane protein-like"/>
    <property type="match status" value="1"/>
</dbReference>
<dbReference type="InterPro" id="IPR036961">
    <property type="entry name" value="Kinesin_motor_dom_sf"/>
</dbReference>
<keyword evidence="9" id="KW-0206">Cytoskeleton</keyword>
<feature type="domain" description="Kinesin motor" evidence="15">
    <location>
        <begin position="941"/>
        <end position="1262"/>
    </location>
</feature>
<sequence>MLACTALVVGCRVTGWDPQRVCAGKWKAKCERARILGGLFPPETDRDKIFTKTVGPTLPFSLCLLASKMTIDMPPSSAQSVRTNRSSFSSSNVNEATPLHNYASVSNGDGYDSDGSNFAPPTPTALSTAIPAELAGAVPLIDRFQSAGKRGFFSKRSVGPQVREKFTFEDMLCFQKDPIPTSLLKLNGDLASRATKLFQIILKYIGVDSSDRVTPINLEERVELVGKLYKQSLKRSELRDELFLQISKQTRNNPESREYLIKAWELMYLCASSMPPSKDIGAYLSEYFHNVAHGVIMDPEIRALALNTLNALKHSVKAGPRHIIPGPIEIEAMLTGKKLTTIVFFLDETFEEITYDMSTTVADAVEGSLSCQHTQALACLNVGKLLLAPKEYIGLDDNKYIGDLLAEFKAVKERSKGEILHCKLIFKKKLFRESDENVTDPMFLQLSYVQLQHDYILGNYPIGRDDAAQLSALQILAEIGFVRRPESCADWNSFLERFLPRQIAMTRAKREWELDILSCYHSLAHVTKDDARQQFLHILRTLPYGFSVFFNVRKIDDPIGLLPGRIILGINKRGVHFFRPVPKEYMHSAELRDIMQFGSSNTAVFFKMRVAGVLHIFQFETKQGEEICVALQTHINDVMLRRYSKARSTAGGSLSDDTSTNLKPSNLELYDKRVQDLSKLVEESQTNADQLLEKLREKQKQEEEMLQELDGLKKSLKADKQSLVEVTNDRDKLRSLCYEKDKELQAKILEKRNMEEKMAKLSNLVTENATKKDPLQADNQVSQKLEDDLKQCKGELLVAEETIKSLRSEKLILEQKQIELEKKSAEEISSLQCKLDQERKTVNSQVYDLERKLDMFRQDLTVAKSTLSVKDTELAALKNNLDELEELREMKEVLDIDRKNEQTAAILKMQAAQLNEMELLYKEEQVLRKRYFNTIEDMKGKIRVYCRLRPLSEKEIANKERDSLTTVDEFTLEHPWKDDKPKQHIYDRVFDGDASQEDVFEDTRYLVQSAVDGYNVCIFAYGQTGSGKTFTIYGAESNPGLTPRATAELFRILRRDSNKYSFSLKAYMLELYQDTLVDLLLLKNAKRLKLDIKKDSKGMVAVENVTVVSISTVEELNSIIQRGSEQRHTSGTQMNDESSRSHLILSIVIESTNLQSQSTARGKLSFVDLAGSERVKKSGSAGNQLKEAQSINKSLSALGDVISALSSGGQHIPYRNHKLTMLMSDSLGGNAKTLMFVNVSPTESSLDETHNSLMYASRVRSIVNDPSKNVSSKEIARLKKLVAYWKEQAGRRGEDEDLEEIQEERPTKERSDGRHSM</sequence>
<dbReference type="GO" id="GO:0008017">
    <property type="term" value="F:microtubule binding"/>
    <property type="evidence" value="ECO:0007669"/>
    <property type="project" value="InterPro"/>
</dbReference>
<dbReference type="GO" id="GO:0007018">
    <property type="term" value="P:microtubule-based movement"/>
    <property type="evidence" value="ECO:0007669"/>
    <property type="project" value="InterPro"/>
</dbReference>
<dbReference type="PROSITE" id="PS50057">
    <property type="entry name" value="FERM_3"/>
    <property type="match status" value="1"/>
</dbReference>
<feature type="region of interest" description="Disordered" evidence="13">
    <location>
        <begin position="1288"/>
        <end position="1317"/>
    </location>
</feature>
<dbReference type="SUPFAM" id="SSF52540">
    <property type="entry name" value="P-loop containing nucleoside triphosphate hydrolases"/>
    <property type="match status" value="1"/>
</dbReference>
<dbReference type="SUPFAM" id="SSF47031">
    <property type="entry name" value="Second domain of FERM"/>
    <property type="match status" value="1"/>
</dbReference>
<gene>
    <name evidence="17" type="ORF">AYBTSS11_LOCUS4881</name>
</gene>
<dbReference type="InterPro" id="IPR001752">
    <property type="entry name" value="Kinesin_motor_dom"/>
</dbReference>
<dbReference type="InterPro" id="IPR019821">
    <property type="entry name" value="Kinesin_motor_CS"/>
</dbReference>
<dbReference type="CDD" id="cd01366">
    <property type="entry name" value="KISc_C_terminal"/>
    <property type="match status" value="1"/>
</dbReference>
<dbReference type="Gramene" id="rna-AYBTSS11_LOCUS4881">
    <property type="protein sequence ID" value="CAJ1930750.1"/>
    <property type="gene ID" value="gene-AYBTSS11_LOCUS4881"/>
</dbReference>
<keyword evidence="5 11" id="KW-0067">ATP-binding</keyword>
<dbReference type="Gene3D" id="6.10.250.760">
    <property type="match status" value="1"/>
</dbReference>
<protein>
    <recommendedName>
        <fullName evidence="10">Kinesin-like calmodulin-binding protein</fullName>
    </recommendedName>
</protein>
<dbReference type="GO" id="GO:0005856">
    <property type="term" value="C:cytoskeleton"/>
    <property type="evidence" value="ECO:0007669"/>
    <property type="project" value="UniProtKB-SubCell"/>
</dbReference>
<evidence type="ECO:0000256" key="9">
    <source>
        <dbReference type="ARBA" id="ARBA00023212"/>
    </source>
</evidence>
<dbReference type="Pfam" id="PF00373">
    <property type="entry name" value="FERM_M"/>
    <property type="match status" value="1"/>
</dbReference>
<dbReference type="Gene3D" id="1.25.40.530">
    <property type="entry name" value="MyTH4 domain"/>
    <property type="match status" value="1"/>
</dbReference>
<reference evidence="17" key="1">
    <citation type="submission" date="2023-10" db="EMBL/GenBank/DDBJ databases">
        <authorList>
            <person name="Domelevo Entfellner J.-B."/>
        </authorList>
    </citation>
    <scope>NUCLEOTIDE SEQUENCE</scope>
</reference>
<dbReference type="Proteomes" id="UP001189624">
    <property type="component" value="Chromosome 2"/>
</dbReference>
<keyword evidence="8 11" id="KW-0505">Motor protein</keyword>
<keyword evidence="18" id="KW-1185">Reference proteome</keyword>
<keyword evidence="4 11" id="KW-0547">Nucleotide-binding</keyword>
<feature type="binding site" evidence="11">
    <location>
        <begin position="1022"/>
        <end position="1029"/>
    </location>
    <ligand>
        <name>ATP</name>
        <dbReference type="ChEBI" id="CHEBI:30616"/>
    </ligand>
</feature>
<evidence type="ECO:0000256" key="11">
    <source>
        <dbReference type="PROSITE-ProRule" id="PRU00283"/>
    </source>
</evidence>
<evidence type="ECO:0000259" key="14">
    <source>
        <dbReference type="PROSITE" id="PS50057"/>
    </source>
</evidence>
<organism evidence="17 18">
    <name type="scientific">Sphenostylis stenocarpa</name>
    <dbReference type="NCBI Taxonomy" id="92480"/>
    <lineage>
        <taxon>Eukaryota</taxon>
        <taxon>Viridiplantae</taxon>
        <taxon>Streptophyta</taxon>
        <taxon>Embryophyta</taxon>
        <taxon>Tracheophyta</taxon>
        <taxon>Spermatophyta</taxon>
        <taxon>Magnoliopsida</taxon>
        <taxon>eudicotyledons</taxon>
        <taxon>Gunneridae</taxon>
        <taxon>Pentapetalae</taxon>
        <taxon>rosids</taxon>
        <taxon>fabids</taxon>
        <taxon>Fabales</taxon>
        <taxon>Fabaceae</taxon>
        <taxon>Papilionoideae</taxon>
        <taxon>50 kb inversion clade</taxon>
        <taxon>NPAAA clade</taxon>
        <taxon>indigoferoid/millettioid clade</taxon>
        <taxon>Phaseoleae</taxon>
        <taxon>Sphenostylis</taxon>
    </lineage>
</organism>
<keyword evidence="3" id="KW-0963">Cytoplasm</keyword>
<feature type="compositionally biased region" description="Basic and acidic residues" evidence="13">
    <location>
        <begin position="1303"/>
        <end position="1317"/>
    </location>
</feature>
<dbReference type="InterPro" id="IPR035963">
    <property type="entry name" value="FERM_2"/>
</dbReference>
<accession>A0AA86S7Q1</accession>
<dbReference type="Pfam" id="PF00225">
    <property type="entry name" value="Kinesin"/>
    <property type="match status" value="1"/>
</dbReference>
<comment type="similarity">
    <text evidence="2">Belongs to the TRAFAC class myosin-kinesin ATPase superfamily. Kinesin family. KIN-14 subfamily.</text>
</comment>
<dbReference type="GO" id="GO:0005524">
    <property type="term" value="F:ATP binding"/>
    <property type="evidence" value="ECO:0007669"/>
    <property type="project" value="UniProtKB-UniRule"/>
</dbReference>
<evidence type="ECO:0000259" key="16">
    <source>
        <dbReference type="PROSITE" id="PS51016"/>
    </source>
</evidence>
<feature type="coiled-coil region" evidence="12">
    <location>
        <begin position="867"/>
        <end position="904"/>
    </location>
</feature>
<dbReference type="PRINTS" id="PR00380">
    <property type="entry name" value="KINESINHEAVY"/>
</dbReference>
<dbReference type="GO" id="GO:0016491">
    <property type="term" value="F:oxidoreductase activity"/>
    <property type="evidence" value="ECO:0007669"/>
    <property type="project" value="InterPro"/>
</dbReference>
<dbReference type="SMART" id="SM00129">
    <property type="entry name" value="KISc"/>
    <property type="match status" value="1"/>
</dbReference>
<dbReference type="Pfam" id="PF00784">
    <property type="entry name" value="MyTH4"/>
    <property type="match status" value="1"/>
</dbReference>
<comment type="subcellular location">
    <subcellularLocation>
        <location evidence="1">Cytoplasm</location>
        <location evidence="1">Cytoskeleton</location>
    </subcellularLocation>
</comment>
<dbReference type="EMBL" id="OY731399">
    <property type="protein sequence ID" value="CAJ1930750.1"/>
    <property type="molecule type" value="Genomic_DNA"/>
</dbReference>
<dbReference type="FunFam" id="1.20.80.10:FF:000018">
    <property type="entry name" value="Kinesin-like calmodulin binding protein"/>
    <property type="match status" value="1"/>
</dbReference>
<keyword evidence="7 12" id="KW-0175">Coiled coil</keyword>
<evidence type="ECO:0000256" key="13">
    <source>
        <dbReference type="SAM" id="MobiDB-lite"/>
    </source>
</evidence>
<evidence type="ECO:0000256" key="5">
    <source>
        <dbReference type="ARBA" id="ARBA00022840"/>
    </source>
</evidence>
<dbReference type="PANTHER" id="PTHR47972">
    <property type="entry name" value="KINESIN-LIKE PROTEIN KLP-3"/>
    <property type="match status" value="1"/>
</dbReference>
<dbReference type="Gene3D" id="2.30.29.30">
    <property type="entry name" value="Pleckstrin-homology domain (PH domain)/Phosphotyrosine-binding domain (PTB)"/>
    <property type="match status" value="1"/>
</dbReference>
<feature type="coiled-coil region" evidence="12">
    <location>
        <begin position="744"/>
        <end position="823"/>
    </location>
</feature>
<dbReference type="CDD" id="cd13200">
    <property type="entry name" value="FERM_C_KCBP"/>
    <property type="match status" value="1"/>
</dbReference>
<evidence type="ECO:0000256" key="4">
    <source>
        <dbReference type="ARBA" id="ARBA00022741"/>
    </source>
</evidence>
<dbReference type="PANTHER" id="PTHR47972:SF16">
    <property type="entry name" value="KINESIN-LIKE PROTEIN"/>
    <property type="match status" value="1"/>
</dbReference>
<feature type="domain" description="FERM" evidence="14">
    <location>
        <begin position="339"/>
        <end position="643"/>
    </location>
</feature>
<dbReference type="GO" id="GO:0005516">
    <property type="term" value="F:calmodulin binding"/>
    <property type="evidence" value="ECO:0007669"/>
    <property type="project" value="UniProtKB-KW"/>
</dbReference>
<dbReference type="InterPro" id="IPR019749">
    <property type="entry name" value="Band_41_domain"/>
</dbReference>
<dbReference type="SUPFAM" id="SSF50729">
    <property type="entry name" value="PH domain-like"/>
    <property type="match status" value="1"/>
</dbReference>
<dbReference type="Pfam" id="PF02174">
    <property type="entry name" value="IRS"/>
    <property type="match status" value="1"/>
</dbReference>
<dbReference type="InterPro" id="IPR038185">
    <property type="entry name" value="MyTH4_dom_sf"/>
</dbReference>
<evidence type="ECO:0000256" key="7">
    <source>
        <dbReference type="ARBA" id="ARBA00023054"/>
    </source>
</evidence>
<dbReference type="SMART" id="SM00295">
    <property type="entry name" value="B41"/>
    <property type="match status" value="1"/>
</dbReference>
<dbReference type="GO" id="GO:0003777">
    <property type="term" value="F:microtubule motor activity"/>
    <property type="evidence" value="ECO:0007669"/>
    <property type="project" value="InterPro"/>
</dbReference>
<dbReference type="PROSITE" id="PS00411">
    <property type="entry name" value="KINESIN_MOTOR_1"/>
    <property type="match status" value="1"/>
</dbReference>
<dbReference type="PROSITE" id="PS51016">
    <property type="entry name" value="MYTH4"/>
    <property type="match status" value="1"/>
</dbReference>